<dbReference type="EMBL" id="CAJNOC010004430">
    <property type="protein sequence ID" value="CAF1021557.1"/>
    <property type="molecule type" value="Genomic_DNA"/>
</dbReference>
<protein>
    <submittedName>
        <fullName evidence="2">Uncharacterized protein</fullName>
    </submittedName>
</protein>
<evidence type="ECO:0000256" key="1">
    <source>
        <dbReference type="SAM" id="SignalP"/>
    </source>
</evidence>
<accession>A0A814I7C2</accession>
<name>A0A814I7C2_9BILA</name>
<feature type="chain" id="PRO_5032640052" evidence="1">
    <location>
        <begin position="16"/>
        <end position="327"/>
    </location>
</feature>
<keyword evidence="3" id="KW-1185">Reference proteome</keyword>
<dbReference type="OrthoDB" id="10599425at2759"/>
<dbReference type="Proteomes" id="UP000663879">
    <property type="component" value="Unassembled WGS sequence"/>
</dbReference>
<gene>
    <name evidence="2" type="ORF">OXX778_LOCUS17406</name>
</gene>
<reference evidence="2" key="1">
    <citation type="submission" date="2021-02" db="EMBL/GenBank/DDBJ databases">
        <authorList>
            <person name="Nowell W R."/>
        </authorList>
    </citation>
    <scope>NUCLEOTIDE SEQUENCE</scope>
    <source>
        <strain evidence="2">Ploen Becks lab</strain>
    </source>
</reference>
<evidence type="ECO:0000313" key="2">
    <source>
        <dbReference type="EMBL" id="CAF1021557.1"/>
    </source>
</evidence>
<feature type="signal peptide" evidence="1">
    <location>
        <begin position="1"/>
        <end position="15"/>
    </location>
</feature>
<keyword evidence="1" id="KW-0732">Signal</keyword>
<organism evidence="2 3">
    <name type="scientific">Brachionus calyciflorus</name>
    <dbReference type="NCBI Taxonomy" id="104777"/>
    <lineage>
        <taxon>Eukaryota</taxon>
        <taxon>Metazoa</taxon>
        <taxon>Spiralia</taxon>
        <taxon>Gnathifera</taxon>
        <taxon>Rotifera</taxon>
        <taxon>Eurotatoria</taxon>
        <taxon>Monogononta</taxon>
        <taxon>Pseudotrocha</taxon>
        <taxon>Ploima</taxon>
        <taxon>Brachionidae</taxon>
        <taxon>Brachionus</taxon>
    </lineage>
</organism>
<proteinExistence type="predicted"/>
<dbReference type="AlphaFoldDB" id="A0A814I7C2"/>
<comment type="caution">
    <text evidence="2">The sequence shown here is derived from an EMBL/GenBank/DDBJ whole genome shotgun (WGS) entry which is preliminary data.</text>
</comment>
<sequence>MSLFNTLLFLVIIQAELYLQYPKQNQIPTTTPVLNITEEIIQILERKLQIKISWNVSNSCDLLPLFESLNFNANCDLNKVNLDFLIGYRFEEGLKTLPFHHLNLDDSKETIIKAIRFPTRSILFEWNPSFNHLEFVSNVCTGAWSRSKCFKELHTDIQILLRIMEENLMEIYFRNETFSHEFLDKYRIIFTRENDGFDYIDSKIIIELMNTSIISLPFNITQGYVIYDSSELAGQLIKVHFRAVWKGNFHHLENLNETLGLEINSNIFTLEPIKKRPQSYVVYNTNMTVNDLRTLSNPILINIRKLNLIKKIIVKGVYLKVILKEKS</sequence>
<evidence type="ECO:0000313" key="3">
    <source>
        <dbReference type="Proteomes" id="UP000663879"/>
    </source>
</evidence>